<keyword evidence="2" id="KW-0560">Oxidoreductase</keyword>
<dbReference type="EMBL" id="ARXR01000005">
    <property type="protein sequence ID" value="MBF5052282.1"/>
    <property type="molecule type" value="Genomic_DNA"/>
</dbReference>
<gene>
    <name evidence="4" type="ORF">ISO4_00884</name>
</gene>
<organism evidence="4 5">
    <name type="scientific">Alloalcanivorax venustensis ISO4</name>
    <dbReference type="NCBI Taxonomy" id="1177184"/>
    <lineage>
        <taxon>Bacteria</taxon>
        <taxon>Pseudomonadati</taxon>
        <taxon>Pseudomonadota</taxon>
        <taxon>Gammaproteobacteria</taxon>
        <taxon>Oceanospirillales</taxon>
        <taxon>Alcanivoracaceae</taxon>
        <taxon>Alloalcanivorax</taxon>
    </lineage>
</organism>
<dbReference type="PRINTS" id="PR00080">
    <property type="entry name" value="SDRFAMILY"/>
</dbReference>
<dbReference type="PROSITE" id="PS00061">
    <property type="entry name" value="ADH_SHORT"/>
    <property type="match status" value="1"/>
</dbReference>
<evidence type="ECO:0000313" key="5">
    <source>
        <dbReference type="Proteomes" id="UP000644441"/>
    </source>
</evidence>
<comment type="similarity">
    <text evidence="1 3">Belongs to the short-chain dehydrogenases/reductases (SDR) family.</text>
</comment>
<dbReference type="InterPro" id="IPR020904">
    <property type="entry name" value="Sc_DH/Rdtase_CS"/>
</dbReference>
<dbReference type="SUPFAM" id="SSF51735">
    <property type="entry name" value="NAD(P)-binding Rossmann-fold domains"/>
    <property type="match status" value="1"/>
</dbReference>
<protein>
    <submittedName>
        <fullName evidence="4">Short-chain dehydrogenase/reductase SDR</fullName>
    </submittedName>
</protein>
<proteinExistence type="inferred from homology"/>
<evidence type="ECO:0000313" key="4">
    <source>
        <dbReference type="EMBL" id="MBF5052282.1"/>
    </source>
</evidence>
<evidence type="ECO:0000256" key="1">
    <source>
        <dbReference type="ARBA" id="ARBA00006484"/>
    </source>
</evidence>
<dbReference type="Proteomes" id="UP000644441">
    <property type="component" value="Unassembled WGS sequence"/>
</dbReference>
<dbReference type="Gene3D" id="3.40.50.720">
    <property type="entry name" value="NAD(P)-binding Rossmann-like Domain"/>
    <property type="match status" value="1"/>
</dbReference>
<name>A0ABS0AFC7_9GAMM</name>
<reference evidence="4 5" key="1">
    <citation type="submission" date="2012-09" db="EMBL/GenBank/DDBJ databases">
        <title>Genome Sequence of alkane-degrading Bacterium Alcanivorax venustensis ISO4.</title>
        <authorList>
            <person name="Lai Q."/>
            <person name="Shao Z."/>
        </authorList>
    </citation>
    <scope>NUCLEOTIDE SEQUENCE [LARGE SCALE GENOMIC DNA]</scope>
    <source>
        <strain evidence="4 5">ISO4</strain>
    </source>
</reference>
<dbReference type="InterPro" id="IPR036291">
    <property type="entry name" value="NAD(P)-bd_dom_sf"/>
</dbReference>
<dbReference type="PRINTS" id="PR00081">
    <property type="entry name" value="GDHRDH"/>
</dbReference>
<dbReference type="RefSeq" id="WP_142947979.1">
    <property type="nucleotide sequence ID" value="NZ_ARXR01000005.1"/>
</dbReference>
<dbReference type="PANTHER" id="PTHR24322:SF736">
    <property type="entry name" value="RETINOL DEHYDROGENASE 10"/>
    <property type="match status" value="1"/>
</dbReference>
<keyword evidence="5" id="KW-1185">Reference proteome</keyword>
<evidence type="ECO:0000256" key="3">
    <source>
        <dbReference type="RuleBase" id="RU000363"/>
    </source>
</evidence>
<accession>A0ABS0AFC7</accession>
<dbReference type="PANTHER" id="PTHR24322">
    <property type="entry name" value="PKSB"/>
    <property type="match status" value="1"/>
</dbReference>
<comment type="caution">
    <text evidence="4">The sequence shown here is derived from an EMBL/GenBank/DDBJ whole genome shotgun (WGS) entry which is preliminary data.</text>
</comment>
<dbReference type="InterPro" id="IPR002347">
    <property type="entry name" value="SDR_fam"/>
</dbReference>
<evidence type="ECO:0000256" key="2">
    <source>
        <dbReference type="ARBA" id="ARBA00023002"/>
    </source>
</evidence>
<sequence>MTRFDNHRVVITGAGAGIGRLMAEKLAARGAEVIVTARRIAAAREVVECIRNAGGNAHAYTLDVSKIATIARFRDKLHEERGPISMLINNAGVVFGGEFEQVDLQRHLDTFKVNSEGLMACTHAFMDDLIAAPRAHLVNIASASAFIGLPYGSTYAASKWAVVGFSESLRLEMLERGLKQVKVTTVCPSYIATGMFKGVKTPLFSPMLTPNRVADSILNGVAKGEAFVIEPPMARSVELLKGVLPRKLWDQVARRTGVSTSMYSWKGKDKG</sequence>
<dbReference type="Pfam" id="PF00106">
    <property type="entry name" value="adh_short"/>
    <property type="match status" value="1"/>
</dbReference>